<sequence>MTNPFDRTDTPHLVLVNADGHLCLWPAATTVPDGWTPVHGPGHRDDCLRHINEYGTGPT</sequence>
<dbReference type="InterPro" id="IPR038020">
    <property type="entry name" value="MbtH-like_sf"/>
</dbReference>
<dbReference type="EMBL" id="JASITI010000010">
    <property type="protein sequence ID" value="MDK9496106.1"/>
    <property type="molecule type" value="Genomic_DNA"/>
</dbReference>
<dbReference type="Pfam" id="PF03621">
    <property type="entry name" value="MbtH"/>
    <property type="match status" value="1"/>
</dbReference>
<feature type="domain" description="MbtH-like" evidence="1">
    <location>
        <begin position="3"/>
        <end position="53"/>
    </location>
</feature>
<gene>
    <name evidence="2" type="ORF">QEZ40_000446</name>
</gene>
<proteinExistence type="predicted"/>
<dbReference type="InterPro" id="IPR037407">
    <property type="entry name" value="MLP_fam"/>
</dbReference>
<comment type="caution">
    <text evidence="2">The sequence shown here is derived from an EMBL/GenBank/DDBJ whole genome shotgun (WGS) entry which is preliminary data.</text>
</comment>
<evidence type="ECO:0000313" key="2">
    <source>
        <dbReference type="EMBL" id="MDK9496106.1"/>
    </source>
</evidence>
<dbReference type="RefSeq" id="WP_125812782.1">
    <property type="nucleotide sequence ID" value="NZ_JASITI010000010.1"/>
</dbReference>
<dbReference type="SMART" id="SM00923">
    <property type="entry name" value="MbtH"/>
    <property type="match status" value="1"/>
</dbReference>
<dbReference type="PANTHER" id="PTHR38444:SF1">
    <property type="entry name" value="ENTEROBACTIN BIOSYNTHESIS PROTEIN YBDZ"/>
    <property type="match status" value="1"/>
</dbReference>
<reference evidence="2 3" key="1">
    <citation type="submission" date="2023-05" db="EMBL/GenBank/DDBJ databases">
        <title>Sequencing and Assembly of Streptomyces sp. NP73.</title>
        <authorList>
            <person name="Konwar A.N."/>
            <person name="Saikia K."/>
            <person name="Thakur D."/>
        </authorList>
    </citation>
    <scope>NUCLEOTIDE SEQUENCE [LARGE SCALE GENOMIC DNA]</scope>
    <source>
        <strain evidence="2 3">NP73</strain>
    </source>
</reference>
<dbReference type="SUPFAM" id="SSF160582">
    <property type="entry name" value="MbtH-like"/>
    <property type="match status" value="1"/>
</dbReference>
<evidence type="ECO:0000259" key="1">
    <source>
        <dbReference type="SMART" id="SM00923"/>
    </source>
</evidence>
<dbReference type="Gene3D" id="3.90.820.10">
    <property type="entry name" value="Structural Genomics, Unknown Function 30-nov-00 1gh9 Mol_id"/>
    <property type="match status" value="1"/>
</dbReference>
<accession>A0ABT7GR66</accession>
<dbReference type="Proteomes" id="UP001223390">
    <property type="component" value="Unassembled WGS sequence"/>
</dbReference>
<dbReference type="PANTHER" id="PTHR38444">
    <property type="entry name" value="ENTEROBACTIN BIOSYNTHESIS PROTEIN YBDZ"/>
    <property type="match status" value="1"/>
</dbReference>
<protein>
    <submittedName>
        <fullName evidence="2">MbtH family protein</fullName>
    </submittedName>
</protein>
<evidence type="ECO:0000313" key="3">
    <source>
        <dbReference type="Proteomes" id="UP001223390"/>
    </source>
</evidence>
<organism evidence="2 3">
    <name type="scientific">Streptomyces katrae</name>
    <dbReference type="NCBI Taxonomy" id="68223"/>
    <lineage>
        <taxon>Bacteria</taxon>
        <taxon>Bacillati</taxon>
        <taxon>Actinomycetota</taxon>
        <taxon>Actinomycetes</taxon>
        <taxon>Kitasatosporales</taxon>
        <taxon>Streptomycetaceae</taxon>
        <taxon>Streptomyces</taxon>
    </lineage>
</organism>
<dbReference type="InterPro" id="IPR005153">
    <property type="entry name" value="MbtH-like_dom"/>
</dbReference>
<name>A0ABT7GR66_9ACTN</name>
<keyword evidence="3" id="KW-1185">Reference proteome</keyword>